<accession>A0A382C6U6</accession>
<evidence type="ECO:0000256" key="3">
    <source>
        <dbReference type="ARBA" id="ARBA00022741"/>
    </source>
</evidence>
<feature type="non-terminal residue" evidence="6">
    <location>
        <position position="1"/>
    </location>
</feature>
<dbReference type="Pfam" id="PF00005">
    <property type="entry name" value="ABC_tran"/>
    <property type="match status" value="1"/>
</dbReference>
<keyword evidence="3" id="KW-0547">Nucleotide-binding</keyword>
<feature type="domain" description="ABC transporter" evidence="5">
    <location>
        <begin position="1"/>
        <end position="224"/>
    </location>
</feature>
<organism evidence="6">
    <name type="scientific">marine metagenome</name>
    <dbReference type="NCBI Taxonomy" id="408172"/>
    <lineage>
        <taxon>unclassified sequences</taxon>
        <taxon>metagenomes</taxon>
        <taxon>ecological metagenomes</taxon>
    </lineage>
</organism>
<protein>
    <recommendedName>
        <fullName evidence="5">ABC transporter domain-containing protein</fullName>
    </recommendedName>
</protein>
<gene>
    <name evidence="6" type="ORF">METZ01_LOCUS174346</name>
</gene>
<dbReference type="PROSITE" id="PS50893">
    <property type="entry name" value="ABC_TRANSPORTER_2"/>
    <property type="match status" value="1"/>
</dbReference>
<keyword evidence="4" id="KW-0067">ATP-binding</keyword>
<dbReference type="PANTHER" id="PTHR43335">
    <property type="entry name" value="ABC TRANSPORTER, ATP-BINDING PROTEIN"/>
    <property type="match status" value="1"/>
</dbReference>
<dbReference type="SMART" id="SM00382">
    <property type="entry name" value="AAA"/>
    <property type="match status" value="1"/>
</dbReference>
<evidence type="ECO:0000256" key="2">
    <source>
        <dbReference type="ARBA" id="ARBA00022448"/>
    </source>
</evidence>
<reference evidence="6" key="1">
    <citation type="submission" date="2018-05" db="EMBL/GenBank/DDBJ databases">
        <authorList>
            <person name="Lanie J.A."/>
            <person name="Ng W.-L."/>
            <person name="Kazmierczak K.M."/>
            <person name="Andrzejewski T.M."/>
            <person name="Davidsen T.M."/>
            <person name="Wayne K.J."/>
            <person name="Tettelin H."/>
            <person name="Glass J.I."/>
            <person name="Rusch D."/>
            <person name="Podicherti R."/>
            <person name="Tsui H.-C.T."/>
            <person name="Winkler M.E."/>
        </authorList>
    </citation>
    <scope>NUCLEOTIDE SEQUENCE</scope>
</reference>
<dbReference type="GO" id="GO:0016887">
    <property type="term" value="F:ATP hydrolysis activity"/>
    <property type="evidence" value="ECO:0007669"/>
    <property type="project" value="InterPro"/>
</dbReference>
<evidence type="ECO:0000313" key="6">
    <source>
        <dbReference type="EMBL" id="SVB21492.1"/>
    </source>
</evidence>
<dbReference type="EMBL" id="UINC01032966">
    <property type="protein sequence ID" value="SVB21492.1"/>
    <property type="molecule type" value="Genomic_DNA"/>
</dbReference>
<dbReference type="InterPro" id="IPR003593">
    <property type="entry name" value="AAA+_ATPase"/>
</dbReference>
<proteinExistence type="inferred from homology"/>
<evidence type="ECO:0000256" key="1">
    <source>
        <dbReference type="ARBA" id="ARBA00005417"/>
    </source>
</evidence>
<dbReference type="PANTHER" id="PTHR43335:SF3">
    <property type="entry name" value="ABC TRANSPORTER"/>
    <property type="match status" value="1"/>
</dbReference>
<sequence length="303" mass="33218">VDYGDIVAVDGLSFEIEKGEVYGLIGPNGAGKTTIIKAIATLLEPTYGEILVGGISALHEPENVRGMLGYMPDFPPVYDDLKVGEFVELFAAAYDVPHAKRKAEVDRCLEVTALTDHRHAFCKTLSRGMKQRALLAKTLVHDPPALLLDEPAANLDPKARIDLRNLLRRLAAEDKTILVSSHVLTELQDLCDSIGIMRSGKMVVDGKLEEVVERQGTSRKLKVELLFPFPRAHDLLADHPKVILKEGIDENALSLETVFNGNDEEASTLLRALVEQGAPVKAFHPKKADVEELFLAVEAGKEE</sequence>
<dbReference type="SUPFAM" id="SSF52540">
    <property type="entry name" value="P-loop containing nucleoside triphosphate hydrolases"/>
    <property type="match status" value="1"/>
</dbReference>
<dbReference type="InterPro" id="IPR027417">
    <property type="entry name" value="P-loop_NTPase"/>
</dbReference>
<dbReference type="AlphaFoldDB" id="A0A382C6U6"/>
<dbReference type="Gene3D" id="3.40.50.300">
    <property type="entry name" value="P-loop containing nucleotide triphosphate hydrolases"/>
    <property type="match status" value="1"/>
</dbReference>
<dbReference type="CDD" id="cd03230">
    <property type="entry name" value="ABC_DR_subfamily_A"/>
    <property type="match status" value="1"/>
</dbReference>
<keyword evidence="2" id="KW-0813">Transport</keyword>
<dbReference type="GO" id="GO:0005524">
    <property type="term" value="F:ATP binding"/>
    <property type="evidence" value="ECO:0007669"/>
    <property type="project" value="UniProtKB-KW"/>
</dbReference>
<evidence type="ECO:0000256" key="4">
    <source>
        <dbReference type="ARBA" id="ARBA00022840"/>
    </source>
</evidence>
<name>A0A382C6U6_9ZZZZ</name>
<evidence type="ECO:0000259" key="5">
    <source>
        <dbReference type="PROSITE" id="PS50893"/>
    </source>
</evidence>
<dbReference type="InterPro" id="IPR003439">
    <property type="entry name" value="ABC_transporter-like_ATP-bd"/>
</dbReference>
<comment type="similarity">
    <text evidence="1">Belongs to the ABC transporter superfamily.</text>
</comment>